<feature type="transmembrane region" description="Helical" evidence="7">
    <location>
        <begin position="262"/>
        <end position="285"/>
    </location>
</feature>
<name>A0A2H1L1G9_9MICO</name>
<feature type="transmembrane region" description="Helical" evidence="7">
    <location>
        <begin position="48"/>
        <end position="69"/>
    </location>
</feature>
<feature type="transmembrane region" description="Helical" evidence="7">
    <location>
        <begin position="120"/>
        <end position="147"/>
    </location>
</feature>
<sequence length="434" mass="43861">MNQVDGADSRSGLNDRNHTGPRAPRAGADREGGVGATGLRRVLSLPGAVIVGVGSMVGAGAFAAFGPAAAAAGSWLLLGLAIAAFVAFLNATSTAQLAAQHPVSGGVYAYGTAQLGPVSGLVAGWGFVLGKTASTAAMALVAASYLLPASLSGSMWVTLVALLLLVLVTGVNALGVNRTVQVTAVLLTVVLVVLVLVIGTVIARDDFALGVLASPAAAGPPITLIGVLQSAGILFFAFAGYARIATLGEEVRDPARTIPRAIVLALGSTVVLYTVLGLVLLGSLGAQVLAETDAPVAKLVAGAPIVSLLARIAAVLAALGALLGLTAGLSRTAFAMARDHTRTFGALAHIHARSGVPLRAQVLTSIGGALLIVLGDLTVAIAVSSVFVLVYYFIANRAALTQTGAHRRYPRWMQIAGMVLCALLACVMIPVWFF</sequence>
<feature type="transmembrane region" description="Helical" evidence="7">
    <location>
        <begin position="222"/>
        <end position="241"/>
    </location>
</feature>
<accession>A0A2H1L1G9</accession>
<evidence type="ECO:0000313" key="9">
    <source>
        <dbReference type="Proteomes" id="UP000234462"/>
    </source>
</evidence>
<dbReference type="GO" id="GO:0022857">
    <property type="term" value="F:transmembrane transporter activity"/>
    <property type="evidence" value="ECO:0007669"/>
    <property type="project" value="InterPro"/>
</dbReference>
<dbReference type="OrthoDB" id="259687at2"/>
<feature type="transmembrane region" description="Helical" evidence="7">
    <location>
        <begin position="414"/>
        <end position="433"/>
    </location>
</feature>
<organism evidence="8 9">
    <name type="scientific">Brevibacterium jeotgali</name>
    <dbReference type="NCBI Taxonomy" id="1262550"/>
    <lineage>
        <taxon>Bacteria</taxon>
        <taxon>Bacillati</taxon>
        <taxon>Actinomycetota</taxon>
        <taxon>Actinomycetes</taxon>
        <taxon>Micrococcales</taxon>
        <taxon>Brevibacteriaceae</taxon>
        <taxon>Brevibacterium</taxon>
    </lineage>
</organism>
<evidence type="ECO:0000256" key="4">
    <source>
        <dbReference type="ARBA" id="ARBA00022989"/>
    </source>
</evidence>
<dbReference type="Proteomes" id="UP000234462">
    <property type="component" value="Unassembled WGS sequence"/>
</dbReference>
<keyword evidence="9" id="KW-1185">Reference proteome</keyword>
<keyword evidence="4 7" id="KW-1133">Transmembrane helix</keyword>
<feature type="transmembrane region" description="Helical" evidence="7">
    <location>
        <begin position="369"/>
        <end position="394"/>
    </location>
</feature>
<dbReference type="InterPro" id="IPR050367">
    <property type="entry name" value="APC_superfamily"/>
</dbReference>
<proteinExistence type="predicted"/>
<feature type="transmembrane region" description="Helical" evidence="7">
    <location>
        <begin position="182"/>
        <end position="202"/>
    </location>
</feature>
<evidence type="ECO:0000256" key="3">
    <source>
        <dbReference type="ARBA" id="ARBA00022692"/>
    </source>
</evidence>
<evidence type="ECO:0000256" key="6">
    <source>
        <dbReference type="SAM" id="MobiDB-lite"/>
    </source>
</evidence>
<evidence type="ECO:0000256" key="2">
    <source>
        <dbReference type="ARBA" id="ARBA00022475"/>
    </source>
</evidence>
<dbReference type="RefSeq" id="WP_101587014.1">
    <property type="nucleotide sequence ID" value="NZ_FXZM01000001.1"/>
</dbReference>
<dbReference type="Gene3D" id="1.20.1740.10">
    <property type="entry name" value="Amino acid/polyamine transporter I"/>
    <property type="match status" value="1"/>
</dbReference>
<feature type="transmembrane region" description="Helical" evidence="7">
    <location>
        <begin position="305"/>
        <end position="329"/>
    </location>
</feature>
<dbReference type="AlphaFoldDB" id="A0A2H1L1G9"/>
<feature type="region of interest" description="Disordered" evidence="6">
    <location>
        <begin position="1"/>
        <end position="33"/>
    </location>
</feature>
<dbReference type="EMBL" id="FXZM01000001">
    <property type="protein sequence ID" value="SMY10679.1"/>
    <property type="molecule type" value="Genomic_DNA"/>
</dbReference>
<evidence type="ECO:0000256" key="7">
    <source>
        <dbReference type="SAM" id="Phobius"/>
    </source>
</evidence>
<dbReference type="GO" id="GO:0005886">
    <property type="term" value="C:plasma membrane"/>
    <property type="evidence" value="ECO:0007669"/>
    <property type="project" value="UniProtKB-SubCell"/>
</dbReference>
<evidence type="ECO:0000256" key="1">
    <source>
        <dbReference type="ARBA" id="ARBA00004651"/>
    </source>
</evidence>
<dbReference type="PIRSF" id="PIRSF006060">
    <property type="entry name" value="AA_transporter"/>
    <property type="match status" value="1"/>
</dbReference>
<dbReference type="Pfam" id="PF13520">
    <property type="entry name" value="AA_permease_2"/>
    <property type="match status" value="1"/>
</dbReference>
<protein>
    <submittedName>
        <fullName evidence="8">Basic amino acid/polyamine antiporter, APA family</fullName>
    </submittedName>
</protein>
<evidence type="ECO:0000313" key="8">
    <source>
        <dbReference type="EMBL" id="SMY10679.1"/>
    </source>
</evidence>
<keyword evidence="2" id="KW-1003">Cell membrane</keyword>
<evidence type="ECO:0000256" key="5">
    <source>
        <dbReference type="ARBA" id="ARBA00023136"/>
    </source>
</evidence>
<dbReference type="PANTHER" id="PTHR42770:SF7">
    <property type="entry name" value="MEMBRANE PROTEIN"/>
    <property type="match status" value="1"/>
</dbReference>
<comment type="subcellular location">
    <subcellularLocation>
        <location evidence="1">Cell membrane</location>
        <topology evidence="1">Multi-pass membrane protein</topology>
    </subcellularLocation>
</comment>
<gene>
    <name evidence="8" type="ORF">BJEO58_00251</name>
</gene>
<reference evidence="9" key="1">
    <citation type="submission" date="2017-03" db="EMBL/GenBank/DDBJ databases">
        <authorList>
            <person name="Monnet C."/>
        </authorList>
    </citation>
    <scope>NUCLEOTIDE SEQUENCE [LARGE SCALE GENOMIC DNA]</scope>
    <source>
        <strain evidence="9">SJ5-8</strain>
    </source>
</reference>
<keyword evidence="3 7" id="KW-0812">Transmembrane</keyword>
<dbReference type="InterPro" id="IPR002293">
    <property type="entry name" value="AA/rel_permease1"/>
</dbReference>
<feature type="transmembrane region" description="Helical" evidence="7">
    <location>
        <begin position="153"/>
        <end position="175"/>
    </location>
</feature>
<keyword evidence="5 7" id="KW-0472">Membrane</keyword>
<dbReference type="PANTHER" id="PTHR42770">
    <property type="entry name" value="AMINO ACID TRANSPORTER-RELATED"/>
    <property type="match status" value="1"/>
</dbReference>
<feature type="transmembrane region" description="Helical" evidence="7">
    <location>
        <begin position="75"/>
        <end position="99"/>
    </location>
</feature>